<feature type="domain" description="MSP" evidence="1">
    <location>
        <begin position="1"/>
        <end position="134"/>
    </location>
</feature>
<sequence length="480" mass="55640">MSLRLSKHTLCFEEYRDKASKTCISVRNPSLKHKVAFNLQTAAASDHYTIYPSTAMLDPNCECEISFERHPFSLFREDRELDKTIDSFIIQSIQIDDKMDKKIKMKKNDETIWNFLESEVQKSFKKNKIKTVTLLVSINSKADINDLSNLTAKKSSGTKKESYNNIARKINRFSTMPMKFFRSSTSLQDHKEYEHLNQKKTFRSSSETLETIISLSRYQIQDNDLKPRELFKDSCNMTDKRGDSFQGLKNEFFYSTDTFSTHMSDNTAITVVNLGHSHKAFNNETNDISLSESWFNKNSDNDTNLNDFKISTDIIESKKIEKDFNKGIEHLQVWKLIQKQSRAKRSNTFSNKDEFSDNEFIITSLPLKQNFIASTISIDSNSSLLSLSRRSTESFLSQEVFYTYKSSTCKESESDVRKISFNKESLFSHSQKSTCNFITPNWMEGILNLQKDFQAMIDDFDQKLDFDMNNFNLSAISCQV</sequence>
<evidence type="ECO:0000313" key="2">
    <source>
        <dbReference type="EMBL" id="QSL66646.1"/>
    </source>
</evidence>
<dbReference type="Gene3D" id="2.60.40.10">
    <property type="entry name" value="Immunoglobulins"/>
    <property type="match status" value="1"/>
</dbReference>
<dbReference type="OrthoDB" id="5366841at2759"/>
<dbReference type="Proteomes" id="UP000663699">
    <property type="component" value="Chromosome 13"/>
</dbReference>
<accession>A0A899G195</accession>
<evidence type="ECO:0000313" key="3">
    <source>
        <dbReference type="Proteomes" id="UP000663699"/>
    </source>
</evidence>
<dbReference type="SUPFAM" id="SSF49354">
    <property type="entry name" value="PapD-like"/>
    <property type="match status" value="1"/>
</dbReference>
<reference evidence="2" key="1">
    <citation type="submission" date="2020-06" db="EMBL/GenBank/DDBJ databases">
        <title>Genomes of multiple members of Pneumocystis genus reveal paths to human pathogen Pneumocystis jirovecii.</title>
        <authorList>
            <person name="Cisse O.H."/>
            <person name="Ma L."/>
            <person name="Dekker J."/>
            <person name="Khil P."/>
            <person name="Jo J."/>
            <person name="Brenchley J."/>
            <person name="Blair R."/>
            <person name="Pahar B."/>
            <person name="Chabe M."/>
            <person name="Van Rompay K.A."/>
            <person name="Keesler R."/>
            <person name="Sukura A."/>
            <person name="Hirsch V."/>
            <person name="Kutty G."/>
            <person name="Liu Y."/>
            <person name="Peng L."/>
            <person name="Chen J."/>
            <person name="Song J."/>
            <person name="Weissenbacher-Lang C."/>
            <person name="Xu J."/>
            <person name="Upham N.S."/>
            <person name="Stajich J.E."/>
            <person name="Cuomo C.A."/>
            <person name="Cushion M.T."/>
            <person name="Kovacs J.A."/>
        </authorList>
    </citation>
    <scope>NUCLEOTIDE SEQUENCE</scope>
    <source>
        <strain evidence="2">2A</strain>
    </source>
</reference>
<keyword evidence="3" id="KW-1185">Reference proteome</keyword>
<dbReference type="PROSITE" id="PS50202">
    <property type="entry name" value="MSP"/>
    <property type="match status" value="1"/>
</dbReference>
<proteinExistence type="predicted"/>
<protein>
    <recommendedName>
        <fullName evidence="1">MSP domain-containing protein</fullName>
    </recommendedName>
</protein>
<dbReference type="InterPro" id="IPR008962">
    <property type="entry name" value="PapD-like_sf"/>
</dbReference>
<evidence type="ECO:0000259" key="1">
    <source>
        <dbReference type="PROSITE" id="PS50202"/>
    </source>
</evidence>
<gene>
    <name evidence="2" type="ORF">MERGE_001029</name>
</gene>
<organism evidence="2 3">
    <name type="scientific">Pneumocystis wakefieldiae</name>
    <dbReference type="NCBI Taxonomy" id="38082"/>
    <lineage>
        <taxon>Eukaryota</taxon>
        <taxon>Fungi</taxon>
        <taxon>Dikarya</taxon>
        <taxon>Ascomycota</taxon>
        <taxon>Taphrinomycotina</taxon>
        <taxon>Pneumocystomycetes</taxon>
        <taxon>Pneumocystaceae</taxon>
        <taxon>Pneumocystis</taxon>
    </lineage>
</organism>
<name>A0A899G195_9ASCO</name>
<dbReference type="EMBL" id="CP054544">
    <property type="protein sequence ID" value="QSL66646.1"/>
    <property type="molecule type" value="Genomic_DNA"/>
</dbReference>
<dbReference type="InterPro" id="IPR000535">
    <property type="entry name" value="MSP_dom"/>
</dbReference>
<dbReference type="AlphaFoldDB" id="A0A899G195"/>
<dbReference type="Pfam" id="PF00635">
    <property type="entry name" value="Motile_Sperm"/>
    <property type="match status" value="1"/>
</dbReference>
<dbReference type="InterPro" id="IPR013783">
    <property type="entry name" value="Ig-like_fold"/>
</dbReference>